<dbReference type="InterPro" id="IPR013424">
    <property type="entry name" value="Ice-binding_C"/>
</dbReference>
<gene>
    <name evidence="3" type="ordered locus">PSMK_31580</name>
</gene>
<keyword evidence="1" id="KW-0732">Signal</keyword>
<evidence type="ECO:0000259" key="2">
    <source>
        <dbReference type="Pfam" id="PF21253"/>
    </source>
</evidence>
<sequence>MTSRFPRLLAPVAAAALAAVPAAAAPFTPTQAQLGGLVTGFDGVVLTNTNEAGGTGVVLTADPTDNGGFSRVVAQLPSFDQDLSAFASFDLEIELAAGSTGIDSVSSFIQTGPAFTFEQSAAVSLSPGVAVPVSLDFSGTTGDLTAVRQIGLQFFGPGGAAAPGQVITIRPIPEPASLATLGVLGGAALLRRRRRGA</sequence>
<dbReference type="STRING" id="1142394.PSMK_31580"/>
<name>I0IJ79_PHYMF</name>
<evidence type="ECO:0000256" key="1">
    <source>
        <dbReference type="SAM" id="SignalP"/>
    </source>
</evidence>
<evidence type="ECO:0000313" key="4">
    <source>
        <dbReference type="Proteomes" id="UP000007881"/>
    </source>
</evidence>
<feature type="signal peptide" evidence="1">
    <location>
        <begin position="1"/>
        <end position="24"/>
    </location>
</feature>
<dbReference type="NCBIfam" id="TIGR02595">
    <property type="entry name" value="PEP_CTERM"/>
    <property type="match status" value="1"/>
</dbReference>
<protein>
    <recommendedName>
        <fullName evidence="2">Mannanase galactose-binding domain-containing protein</fullName>
    </recommendedName>
</protein>
<feature type="domain" description="Mannanase galactose-binding" evidence="2">
    <location>
        <begin position="59"/>
        <end position="158"/>
    </location>
</feature>
<dbReference type="Gene3D" id="2.60.120.260">
    <property type="entry name" value="Galactose-binding domain-like"/>
    <property type="match status" value="1"/>
</dbReference>
<dbReference type="Proteomes" id="UP000007881">
    <property type="component" value="Chromosome"/>
</dbReference>
<dbReference type="HOGENOM" id="CLU_1383012_0_0_0"/>
<evidence type="ECO:0000313" key="3">
    <source>
        <dbReference type="EMBL" id="BAM05317.1"/>
    </source>
</evidence>
<keyword evidence="4" id="KW-1185">Reference proteome</keyword>
<proteinExistence type="predicted"/>
<dbReference type="KEGG" id="phm:PSMK_31580"/>
<reference evidence="3 4" key="1">
    <citation type="submission" date="2012-02" db="EMBL/GenBank/DDBJ databases">
        <title>Complete genome sequence of Phycisphaera mikurensis NBRC 102666.</title>
        <authorList>
            <person name="Ankai A."/>
            <person name="Hosoyama A."/>
            <person name="Terui Y."/>
            <person name="Sekine M."/>
            <person name="Fukai R."/>
            <person name="Kato Y."/>
            <person name="Nakamura S."/>
            <person name="Yamada-Narita S."/>
            <person name="Kawakoshi A."/>
            <person name="Fukunaga Y."/>
            <person name="Yamazaki S."/>
            <person name="Fujita N."/>
        </authorList>
    </citation>
    <scope>NUCLEOTIDE SEQUENCE [LARGE SCALE GENOMIC DNA]</scope>
    <source>
        <strain evidence="4">NBRC 102666 / KCTC 22515 / FYK2301M01</strain>
    </source>
</reference>
<dbReference type="RefSeq" id="WP_014438521.1">
    <property type="nucleotide sequence ID" value="NC_017080.1"/>
</dbReference>
<dbReference type="InterPro" id="IPR049475">
    <property type="entry name" value="Mann_GBD_bact"/>
</dbReference>
<dbReference type="EMBL" id="AP012338">
    <property type="protein sequence ID" value="BAM05317.1"/>
    <property type="molecule type" value="Genomic_DNA"/>
</dbReference>
<feature type="chain" id="PRO_5003628882" description="Mannanase galactose-binding domain-containing protein" evidence="1">
    <location>
        <begin position="25"/>
        <end position="197"/>
    </location>
</feature>
<organism evidence="3 4">
    <name type="scientific">Phycisphaera mikurensis (strain NBRC 102666 / KCTC 22515 / FYK2301M01)</name>
    <dbReference type="NCBI Taxonomy" id="1142394"/>
    <lineage>
        <taxon>Bacteria</taxon>
        <taxon>Pseudomonadati</taxon>
        <taxon>Planctomycetota</taxon>
        <taxon>Phycisphaerae</taxon>
        <taxon>Phycisphaerales</taxon>
        <taxon>Phycisphaeraceae</taxon>
        <taxon>Phycisphaera</taxon>
    </lineage>
</organism>
<accession>I0IJ79</accession>
<dbReference type="Pfam" id="PF21253">
    <property type="entry name" value="Mann_GBD_bact"/>
    <property type="match status" value="1"/>
</dbReference>
<dbReference type="AlphaFoldDB" id="I0IJ79"/>